<accession>A0ABP3TN47</accession>
<dbReference type="RefSeq" id="WP_343787509.1">
    <property type="nucleotide sequence ID" value="NZ_BAAAEU010000004.1"/>
</dbReference>
<keyword evidence="2" id="KW-0288">FMN</keyword>
<comment type="caution">
    <text evidence="4">The sequence shown here is derived from an EMBL/GenBank/DDBJ whole genome shotgun (WGS) entry which is preliminary data.</text>
</comment>
<organism evidence="4 5">
    <name type="scientific">Dokdonella soli</name>
    <dbReference type="NCBI Taxonomy" id="529810"/>
    <lineage>
        <taxon>Bacteria</taxon>
        <taxon>Pseudomonadati</taxon>
        <taxon>Pseudomonadota</taxon>
        <taxon>Gammaproteobacteria</taxon>
        <taxon>Lysobacterales</taxon>
        <taxon>Rhodanobacteraceae</taxon>
        <taxon>Dokdonella</taxon>
    </lineage>
</organism>
<dbReference type="Pfam" id="PF03358">
    <property type="entry name" value="FMN_red"/>
    <property type="match status" value="1"/>
</dbReference>
<keyword evidence="5" id="KW-1185">Reference proteome</keyword>
<dbReference type="Gene3D" id="3.40.50.360">
    <property type="match status" value="1"/>
</dbReference>
<dbReference type="InterPro" id="IPR050712">
    <property type="entry name" value="NAD(P)H-dep_reductase"/>
</dbReference>
<dbReference type="SUPFAM" id="SSF52218">
    <property type="entry name" value="Flavoproteins"/>
    <property type="match status" value="1"/>
</dbReference>
<name>A0ABP3TN47_9GAMM</name>
<feature type="domain" description="NADPH-dependent FMN reductase-like" evidence="3">
    <location>
        <begin position="18"/>
        <end position="166"/>
    </location>
</feature>
<evidence type="ECO:0000256" key="1">
    <source>
        <dbReference type="ARBA" id="ARBA00001917"/>
    </source>
</evidence>
<keyword evidence="2" id="KW-0285">Flavoprotein</keyword>
<sequence>MNPPSNLSKMFTAPTTTHILAISGSLRRGSYNRRLLETAAELAPAGTSITLYDELATIPMFDEDLESATGGGPEPVRRLRDAVASAHGLLIATPEYNQSLPGVLKNAIDWLSRGTPMELLAGKPVAIVGASGGRWGTRLAQAALRQVLNATEALVMPAPALHVAQAESLFDQQGRLVDVRTRQALESVVISLTEWIARVAPEQSDEDVARCA</sequence>
<proteinExistence type="predicted"/>
<dbReference type="InterPro" id="IPR005025">
    <property type="entry name" value="FMN_Rdtase-like_dom"/>
</dbReference>
<dbReference type="InterPro" id="IPR029039">
    <property type="entry name" value="Flavoprotein-like_sf"/>
</dbReference>
<evidence type="ECO:0000313" key="5">
    <source>
        <dbReference type="Proteomes" id="UP001501523"/>
    </source>
</evidence>
<evidence type="ECO:0000259" key="3">
    <source>
        <dbReference type="Pfam" id="PF03358"/>
    </source>
</evidence>
<dbReference type="Proteomes" id="UP001501523">
    <property type="component" value="Unassembled WGS sequence"/>
</dbReference>
<evidence type="ECO:0000256" key="2">
    <source>
        <dbReference type="ARBA" id="ARBA00022643"/>
    </source>
</evidence>
<dbReference type="EMBL" id="BAAAEU010000004">
    <property type="protein sequence ID" value="GAA0708704.1"/>
    <property type="molecule type" value="Genomic_DNA"/>
</dbReference>
<protein>
    <submittedName>
        <fullName evidence="4">NAD(P)H-dependent FMN reductase</fullName>
    </submittedName>
</protein>
<reference evidence="5" key="1">
    <citation type="journal article" date="2019" name="Int. J. Syst. Evol. Microbiol.">
        <title>The Global Catalogue of Microorganisms (GCM) 10K type strain sequencing project: providing services to taxonomists for standard genome sequencing and annotation.</title>
        <authorList>
            <consortium name="The Broad Institute Genomics Platform"/>
            <consortium name="The Broad Institute Genome Sequencing Center for Infectious Disease"/>
            <person name="Wu L."/>
            <person name="Ma J."/>
        </authorList>
    </citation>
    <scope>NUCLEOTIDE SEQUENCE [LARGE SCALE GENOMIC DNA]</scope>
    <source>
        <strain evidence="5">JCM 15421</strain>
    </source>
</reference>
<dbReference type="PANTHER" id="PTHR30543:SF21">
    <property type="entry name" value="NAD(P)H-DEPENDENT FMN REDUCTASE LOT6"/>
    <property type="match status" value="1"/>
</dbReference>
<comment type="cofactor">
    <cofactor evidence="1">
        <name>FMN</name>
        <dbReference type="ChEBI" id="CHEBI:58210"/>
    </cofactor>
</comment>
<evidence type="ECO:0000313" key="4">
    <source>
        <dbReference type="EMBL" id="GAA0708704.1"/>
    </source>
</evidence>
<dbReference type="PANTHER" id="PTHR30543">
    <property type="entry name" value="CHROMATE REDUCTASE"/>
    <property type="match status" value="1"/>
</dbReference>
<gene>
    <name evidence="4" type="ORF">GCM10009105_08520</name>
</gene>